<feature type="compositionally biased region" description="Low complexity" evidence="1">
    <location>
        <begin position="45"/>
        <end position="58"/>
    </location>
</feature>
<dbReference type="Proteomes" id="UP001085076">
    <property type="component" value="Miscellaneous, Linkage group lg10"/>
</dbReference>
<dbReference type="AlphaFoldDB" id="A0A9D5BVX4"/>
<organism evidence="2 3">
    <name type="scientific">Dioscorea zingiberensis</name>
    <dbReference type="NCBI Taxonomy" id="325984"/>
    <lineage>
        <taxon>Eukaryota</taxon>
        <taxon>Viridiplantae</taxon>
        <taxon>Streptophyta</taxon>
        <taxon>Embryophyta</taxon>
        <taxon>Tracheophyta</taxon>
        <taxon>Spermatophyta</taxon>
        <taxon>Magnoliopsida</taxon>
        <taxon>Liliopsida</taxon>
        <taxon>Dioscoreales</taxon>
        <taxon>Dioscoreaceae</taxon>
        <taxon>Dioscorea</taxon>
    </lineage>
</organism>
<reference evidence="2" key="2">
    <citation type="journal article" date="2022" name="Hortic Res">
        <title>The genome of Dioscorea zingiberensis sheds light on the biosynthesis, origin and evolution of the medicinally important diosgenin saponins.</title>
        <authorList>
            <person name="Li Y."/>
            <person name="Tan C."/>
            <person name="Li Z."/>
            <person name="Guo J."/>
            <person name="Li S."/>
            <person name="Chen X."/>
            <person name="Wang C."/>
            <person name="Dai X."/>
            <person name="Yang H."/>
            <person name="Song W."/>
            <person name="Hou L."/>
            <person name="Xu J."/>
            <person name="Tong Z."/>
            <person name="Xu A."/>
            <person name="Yuan X."/>
            <person name="Wang W."/>
            <person name="Yang Q."/>
            <person name="Chen L."/>
            <person name="Sun Z."/>
            <person name="Wang K."/>
            <person name="Pan B."/>
            <person name="Chen J."/>
            <person name="Bao Y."/>
            <person name="Liu F."/>
            <person name="Qi X."/>
            <person name="Gang D.R."/>
            <person name="Wen J."/>
            <person name="Li J."/>
        </authorList>
    </citation>
    <scope>NUCLEOTIDE SEQUENCE</scope>
    <source>
        <strain evidence="2">Dzin_1.0</strain>
    </source>
</reference>
<protein>
    <submittedName>
        <fullName evidence="2">Uncharacterized protein</fullName>
    </submittedName>
</protein>
<reference evidence="2" key="1">
    <citation type="submission" date="2021-03" db="EMBL/GenBank/DDBJ databases">
        <authorList>
            <person name="Li Z."/>
            <person name="Yang C."/>
        </authorList>
    </citation>
    <scope>NUCLEOTIDE SEQUENCE</scope>
    <source>
        <strain evidence="2">Dzin_1.0</strain>
        <tissue evidence="2">Leaf</tissue>
    </source>
</reference>
<sequence length="78" mass="8611">MVIQMATTSNNGTVQLTLYIRSESHDLSSTRRSSLEPSDNDRMVTKTPGSSSTTHSTTFPSIPSSLHFLELSLFSSFR</sequence>
<evidence type="ECO:0000256" key="1">
    <source>
        <dbReference type="SAM" id="MobiDB-lite"/>
    </source>
</evidence>
<feature type="region of interest" description="Disordered" evidence="1">
    <location>
        <begin position="25"/>
        <end position="58"/>
    </location>
</feature>
<gene>
    <name evidence="2" type="ORF">J5N97_029725</name>
</gene>
<proteinExistence type="predicted"/>
<accession>A0A9D5BVX4</accession>
<dbReference type="EMBL" id="JAGGNH010000010">
    <property type="protein sequence ID" value="KAJ0961897.1"/>
    <property type="molecule type" value="Genomic_DNA"/>
</dbReference>
<keyword evidence="3" id="KW-1185">Reference proteome</keyword>
<comment type="caution">
    <text evidence="2">The sequence shown here is derived from an EMBL/GenBank/DDBJ whole genome shotgun (WGS) entry which is preliminary data.</text>
</comment>
<name>A0A9D5BVX4_9LILI</name>
<evidence type="ECO:0000313" key="3">
    <source>
        <dbReference type="Proteomes" id="UP001085076"/>
    </source>
</evidence>
<evidence type="ECO:0000313" key="2">
    <source>
        <dbReference type="EMBL" id="KAJ0961897.1"/>
    </source>
</evidence>